<feature type="chain" id="PRO_5008594513" evidence="1">
    <location>
        <begin position="20"/>
        <end position="118"/>
    </location>
</feature>
<evidence type="ECO:0000256" key="1">
    <source>
        <dbReference type="SAM" id="SignalP"/>
    </source>
</evidence>
<gene>
    <name evidence="2" type="ORF">M975_0562</name>
</gene>
<proteinExistence type="predicted"/>
<dbReference type="PATRIC" id="fig|1354251.4.peg.580"/>
<dbReference type="RefSeq" id="WP_245164277.1">
    <property type="nucleotide sequence ID" value="NZ_LXER01000006.1"/>
</dbReference>
<dbReference type="EMBL" id="LXER01000006">
    <property type="protein sequence ID" value="OAT34026.1"/>
    <property type="molecule type" value="Genomic_DNA"/>
</dbReference>
<organism evidence="2 3">
    <name type="scientific">Buttiauxella brennerae ATCC 51605</name>
    <dbReference type="NCBI Taxonomy" id="1354251"/>
    <lineage>
        <taxon>Bacteria</taxon>
        <taxon>Pseudomonadati</taxon>
        <taxon>Pseudomonadota</taxon>
        <taxon>Gammaproteobacteria</taxon>
        <taxon>Enterobacterales</taxon>
        <taxon>Enterobacteriaceae</taxon>
        <taxon>Buttiauxella</taxon>
    </lineage>
</organism>
<keyword evidence="1" id="KW-0732">Signal</keyword>
<comment type="caution">
    <text evidence="2">The sequence shown here is derived from an EMBL/GenBank/DDBJ whole genome shotgun (WGS) entry which is preliminary data.</text>
</comment>
<accession>A0A1B7IVV4</accession>
<evidence type="ECO:0000313" key="3">
    <source>
        <dbReference type="Proteomes" id="UP000078410"/>
    </source>
</evidence>
<sequence length="118" mass="12884">MMLLLAFGWLFVNSQVAVASHDCPVEINAQLLSIQHNEHMLMDGDRDMIKAKGVLCEKHCIPDVMQKDNGHSSLAALPVSATLALVVPECTETVTSVELLTPPATGPPATIRFCRFRE</sequence>
<reference evidence="2 3" key="1">
    <citation type="submission" date="2016-04" db="EMBL/GenBank/DDBJ databases">
        <title>ATOL: Assembling a taxonomically balanced genome-scale reconstruction of the evolutionary history of the Enterobacteriaceae.</title>
        <authorList>
            <person name="Plunkett G.III."/>
            <person name="Neeno-Eckwall E.C."/>
            <person name="Glasner J.D."/>
            <person name="Perna N.T."/>
        </authorList>
    </citation>
    <scope>NUCLEOTIDE SEQUENCE [LARGE SCALE GENOMIC DNA]</scope>
    <source>
        <strain evidence="2 3">ATCC 51605</strain>
    </source>
</reference>
<dbReference type="Proteomes" id="UP000078410">
    <property type="component" value="Unassembled WGS sequence"/>
</dbReference>
<name>A0A1B7IVV4_9ENTR</name>
<evidence type="ECO:0000313" key="2">
    <source>
        <dbReference type="EMBL" id="OAT34026.1"/>
    </source>
</evidence>
<keyword evidence="3" id="KW-1185">Reference proteome</keyword>
<dbReference type="AlphaFoldDB" id="A0A1B7IVV4"/>
<feature type="signal peptide" evidence="1">
    <location>
        <begin position="1"/>
        <end position="19"/>
    </location>
</feature>
<protein>
    <submittedName>
        <fullName evidence="2">Uncharacterized protein</fullName>
    </submittedName>
</protein>